<dbReference type="CDD" id="cd11334">
    <property type="entry name" value="AmyAc_TreS"/>
    <property type="match status" value="1"/>
</dbReference>
<dbReference type="SMART" id="SM00642">
    <property type="entry name" value="Aamy"/>
    <property type="match status" value="1"/>
</dbReference>
<evidence type="ECO:0000256" key="9">
    <source>
        <dbReference type="ARBA" id="ARBA00022741"/>
    </source>
</evidence>
<dbReference type="PANTHER" id="PTHR10357:SF219">
    <property type="entry name" value="MALTOSE ALPHA-D-GLUCOSYLTRANSFERASE"/>
    <property type="match status" value="1"/>
</dbReference>
<evidence type="ECO:0000256" key="8">
    <source>
        <dbReference type="ARBA" id="ARBA00022723"/>
    </source>
</evidence>
<dbReference type="InterPro" id="IPR040999">
    <property type="entry name" value="Mak_N_cap"/>
</dbReference>
<dbReference type="Gene3D" id="3.90.1200.10">
    <property type="match status" value="1"/>
</dbReference>
<evidence type="ECO:0000313" key="18">
    <source>
        <dbReference type="Proteomes" id="UP001596052"/>
    </source>
</evidence>
<evidence type="ECO:0000256" key="13">
    <source>
        <dbReference type="ARBA" id="ARBA00031251"/>
    </source>
</evidence>
<dbReference type="InterPro" id="IPR012811">
    <property type="entry name" value="TreS_maltokin_C_dom"/>
</dbReference>
<keyword evidence="11" id="KW-0067">ATP-binding</keyword>
<gene>
    <name evidence="17" type="primary">treS</name>
    <name evidence="17" type="ORF">ACFQDI_05810</name>
</gene>
<dbReference type="Gene3D" id="2.60.40.1180">
    <property type="entry name" value="Golgi alpha-mannosidase II"/>
    <property type="match status" value="1"/>
</dbReference>
<dbReference type="Proteomes" id="UP001596052">
    <property type="component" value="Unassembled WGS sequence"/>
</dbReference>
<evidence type="ECO:0000256" key="3">
    <source>
        <dbReference type="ARBA" id="ARBA00006219"/>
    </source>
</evidence>
<evidence type="ECO:0000313" key="17">
    <source>
        <dbReference type="EMBL" id="MFC5454365.1"/>
    </source>
</evidence>
<keyword evidence="10" id="KW-0106">Calcium</keyword>
<accession>A0ABW0KLM0</accession>
<dbReference type="InterPro" id="IPR045857">
    <property type="entry name" value="O16G_dom_2"/>
</dbReference>
<evidence type="ECO:0000256" key="5">
    <source>
        <dbReference type="ARBA" id="ARBA00012619"/>
    </source>
</evidence>
<comment type="similarity">
    <text evidence="2">Belongs to the glycosyl hydrolase 13 family. TreS subfamily.</text>
</comment>
<dbReference type="Pfam" id="PF00128">
    <property type="entry name" value="Alpha-amylase"/>
    <property type="match status" value="1"/>
</dbReference>
<keyword evidence="8" id="KW-0479">Metal-binding</keyword>
<dbReference type="GO" id="GO:0047471">
    <property type="term" value="F:maltose alpha-D-glucosyltransferase activity"/>
    <property type="evidence" value="ECO:0007669"/>
    <property type="project" value="UniProtKB-EC"/>
</dbReference>
<sequence>MSDPLWFKDAIIYQLHVRAFCDGDGDGIGDFRGLISKLNYLEQLGVTALWLLPFYPSPLRDDGYDTADYRAVNPVYGTLADFQEFLDEAHRRNMRVITELVLNHTSDQHAWFQRARRAGRGSREREFYVWSDTPELYRDARIIFKDFEHSNWAWDPVANAYYWHRFYAHQPDLNWDNPEVEKAMFETIDFWLEMGVDGLRLDAVPYLIERDGTNCENLPETHAILRRLRAHIDSKFPNRMLLAEANQWPEEAAAYFGKEGDECSMAFHFPVMPRLFMALQMEDRFPIIDILEQTPAIPANSQWAMFLRNHDELTLEMVTDEERDYMYRVYAADQRARINLGIRRRLAPLLRNSRRKIELLNVLLLSLTGTPIIYYGDEIGMGDNIYLGDRNGVRTPMQWSMDRNAGFSRANAQQLYFPVIIDSEYHYEAVNVETQERNPSSLLWWTRRTVAMRQRYRAFGRGSMVFLPSSNPRVLAFVKEFEEEKILVVANLSRFAQTVELDLAQWQGLRPMEVFSHNRFPVIAATPYFMTMGPHDYLWLTLEPNAEPQRIGVAFTPPQVGQPPTWTSVMAALHSHAFTEHALPECLQHCRWFGGKAHALRSVQVTEMVPLGQATTGGDAGRLAFLQVNYFEVPPELYLLPLQLAAAGEASEAVVARFASEEGEGVLFDALDDESFRAGLLEIILGEKRLKGGAGELAGICGRALKEQAADLVLPLPSRALRAEQSNSAIIYDGRYFLKIYRKPEAGQNPDAELLRFLSERQGFANVPGYCGAIEYRVQGAEPRVLALLVANVPNEGDAWEHTLGALGRYYERVLTHERVLAQPPGSCEVVMPELIDEIVGGVYPERVRQLGERTAQMHLALAADAEDPSFAPEEFTGLYQRSLYQSMRSGTRRMSHLLRHQLAALPDVCREEAEALLRREDEILGRQARILEHKISAARIRHHGDYHLGQVLNTGRDFCIIDFEGEPARPLSERRIKRSPLRDVAGMLRSFHYAAHTALAQQHGLRAGETETLEKWAEIWVRRVSDNFLEAYLGAAKGAAFLPESEKTLKMLIDAYLLEKAVYEICYELNNRPQWIYIPVRGITSILNGGTEA</sequence>
<dbReference type="NCBIfam" id="TIGR02456">
    <property type="entry name" value="treS_nterm"/>
    <property type="match status" value="1"/>
</dbReference>
<dbReference type="EMBL" id="JBHSMQ010000002">
    <property type="protein sequence ID" value="MFC5454365.1"/>
    <property type="molecule type" value="Genomic_DNA"/>
</dbReference>
<keyword evidence="7" id="KW-0808">Transferase</keyword>
<organism evidence="17 18">
    <name type="scientific">Prosthecobacter fluviatilis</name>
    <dbReference type="NCBI Taxonomy" id="445931"/>
    <lineage>
        <taxon>Bacteria</taxon>
        <taxon>Pseudomonadati</taxon>
        <taxon>Verrucomicrobiota</taxon>
        <taxon>Verrucomicrobiia</taxon>
        <taxon>Verrucomicrobiales</taxon>
        <taxon>Verrucomicrobiaceae</taxon>
        <taxon>Prosthecobacter</taxon>
    </lineage>
</organism>
<dbReference type="InterPro" id="IPR006047">
    <property type="entry name" value="GH13_cat_dom"/>
</dbReference>
<feature type="domain" description="Glycosyl hydrolase family 13 catalytic" evidence="16">
    <location>
        <begin position="14"/>
        <end position="413"/>
    </location>
</feature>
<evidence type="ECO:0000256" key="7">
    <source>
        <dbReference type="ARBA" id="ARBA00022679"/>
    </source>
</evidence>
<dbReference type="SUPFAM" id="SSF51011">
    <property type="entry name" value="Glycosyl hydrolase domain"/>
    <property type="match status" value="1"/>
</dbReference>
<dbReference type="InterPro" id="IPR012810">
    <property type="entry name" value="TreS/a-amylase_N"/>
</dbReference>
<evidence type="ECO:0000256" key="10">
    <source>
        <dbReference type="ARBA" id="ARBA00022837"/>
    </source>
</evidence>
<dbReference type="InterPro" id="IPR032091">
    <property type="entry name" value="Malt_amylase-like_C"/>
</dbReference>
<comment type="caution">
    <text evidence="17">The sequence shown here is derived from an EMBL/GenBank/DDBJ whole genome shotgun (WGS) entry which is preliminary data.</text>
</comment>
<proteinExistence type="inferred from homology"/>
<protein>
    <recommendedName>
        <fullName evidence="6">Maltokinase</fullName>
        <ecNumber evidence="4">2.7.1.175</ecNumber>
        <ecNumber evidence="5">5.4.99.16</ecNumber>
    </recommendedName>
    <alternativeName>
        <fullName evidence="14">Maltose alpha-D-glucosyltransferase</fullName>
    </alternativeName>
    <alternativeName>
        <fullName evidence="13">Maltose-1-phosphate synthase</fullName>
    </alternativeName>
</protein>
<evidence type="ECO:0000256" key="12">
    <source>
        <dbReference type="ARBA" id="ARBA00023235"/>
    </source>
</evidence>
<evidence type="ECO:0000256" key="4">
    <source>
        <dbReference type="ARBA" id="ARBA00011962"/>
    </source>
</evidence>
<evidence type="ECO:0000259" key="16">
    <source>
        <dbReference type="SMART" id="SM00642"/>
    </source>
</evidence>
<evidence type="ECO:0000256" key="11">
    <source>
        <dbReference type="ARBA" id="ARBA00022840"/>
    </source>
</evidence>
<evidence type="ECO:0000256" key="14">
    <source>
        <dbReference type="ARBA" id="ARBA00031378"/>
    </source>
</evidence>
<evidence type="ECO:0000256" key="15">
    <source>
        <dbReference type="ARBA" id="ARBA00049067"/>
    </source>
</evidence>
<dbReference type="EC" id="2.7.1.175" evidence="4"/>
<comment type="catalytic activity">
    <reaction evidence="15">
        <text>D-maltose + ATP = alpha-maltose 1-phosphate + ADP + H(+)</text>
        <dbReference type="Rhea" id="RHEA:31915"/>
        <dbReference type="ChEBI" id="CHEBI:15378"/>
        <dbReference type="ChEBI" id="CHEBI:17306"/>
        <dbReference type="ChEBI" id="CHEBI:30616"/>
        <dbReference type="ChEBI" id="CHEBI:63576"/>
        <dbReference type="ChEBI" id="CHEBI:456216"/>
        <dbReference type="EC" id="2.7.1.175"/>
    </reaction>
</comment>
<evidence type="ECO:0000256" key="2">
    <source>
        <dbReference type="ARBA" id="ARBA00005496"/>
    </source>
</evidence>
<keyword evidence="18" id="KW-1185">Reference proteome</keyword>
<reference evidence="18" key="1">
    <citation type="journal article" date="2019" name="Int. J. Syst. Evol. Microbiol.">
        <title>The Global Catalogue of Microorganisms (GCM) 10K type strain sequencing project: providing services to taxonomists for standard genome sequencing and annotation.</title>
        <authorList>
            <consortium name="The Broad Institute Genomics Platform"/>
            <consortium name="The Broad Institute Genome Sequencing Center for Infectious Disease"/>
            <person name="Wu L."/>
            <person name="Ma J."/>
        </authorList>
    </citation>
    <scope>NUCLEOTIDE SEQUENCE [LARGE SCALE GENOMIC DNA]</scope>
    <source>
        <strain evidence="18">CGMCC 4.1469</strain>
    </source>
</reference>
<evidence type="ECO:0000256" key="6">
    <source>
        <dbReference type="ARBA" id="ARBA00013882"/>
    </source>
</evidence>
<keyword evidence="9" id="KW-0547">Nucleotide-binding</keyword>
<dbReference type="SUPFAM" id="SSF56112">
    <property type="entry name" value="Protein kinase-like (PK-like)"/>
    <property type="match status" value="1"/>
</dbReference>
<comment type="similarity">
    <text evidence="3">Belongs to the aminoglycoside phosphotransferase family.</text>
</comment>
<evidence type="ECO:0000256" key="1">
    <source>
        <dbReference type="ARBA" id="ARBA00001595"/>
    </source>
</evidence>
<comment type="catalytic activity">
    <reaction evidence="1">
        <text>D-maltose = alpha,alpha-trehalose</text>
        <dbReference type="Rhea" id="RHEA:15145"/>
        <dbReference type="ChEBI" id="CHEBI:16551"/>
        <dbReference type="ChEBI" id="CHEBI:17306"/>
        <dbReference type="EC" id="5.4.99.16"/>
    </reaction>
</comment>
<dbReference type="Pfam" id="PF16657">
    <property type="entry name" value="Malt_amylase_C"/>
    <property type="match status" value="1"/>
</dbReference>
<dbReference type="InterPro" id="IPR013780">
    <property type="entry name" value="Glyco_hydro_b"/>
</dbReference>
<keyword evidence="12 17" id="KW-0413">Isomerase</keyword>
<dbReference type="PANTHER" id="PTHR10357">
    <property type="entry name" value="ALPHA-AMYLASE FAMILY MEMBER"/>
    <property type="match status" value="1"/>
</dbReference>
<dbReference type="NCBIfam" id="TIGR02457">
    <property type="entry name" value="TreS_Cterm"/>
    <property type="match status" value="1"/>
</dbReference>
<dbReference type="SUPFAM" id="SSF51445">
    <property type="entry name" value="(Trans)glycosidases"/>
    <property type="match status" value="1"/>
</dbReference>
<dbReference type="RefSeq" id="WP_377164374.1">
    <property type="nucleotide sequence ID" value="NZ_JBHSMQ010000002.1"/>
</dbReference>
<name>A0ABW0KLM0_9BACT</name>
<dbReference type="Gene3D" id="3.90.400.10">
    <property type="entry name" value="Oligo-1,6-glucosidase, Domain 2"/>
    <property type="match status" value="1"/>
</dbReference>
<dbReference type="InterPro" id="IPR011009">
    <property type="entry name" value="Kinase-like_dom_sf"/>
</dbReference>
<dbReference type="InterPro" id="IPR017853">
    <property type="entry name" value="GH"/>
</dbReference>
<dbReference type="Pfam" id="PF18085">
    <property type="entry name" value="Mak_N_cap"/>
    <property type="match status" value="1"/>
</dbReference>
<dbReference type="EC" id="5.4.99.16" evidence="5"/>
<dbReference type="Gene3D" id="3.20.20.80">
    <property type="entry name" value="Glycosidases"/>
    <property type="match status" value="1"/>
</dbReference>